<dbReference type="InterPro" id="IPR001810">
    <property type="entry name" value="F-box_dom"/>
</dbReference>
<accession>A0A5J6VJX3</accession>
<organism evidence="2">
    <name type="scientific">Megaviridae environmental sample</name>
    <dbReference type="NCBI Taxonomy" id="1737588"/>
    <lineage>
        <taxon>Viruses</taxon>
        <taxon>Varidnaviria</taxon>
        <taxon>Bamfordvirae</taxon>
        <taxon>Nucleocytoviricota</taxon>
        <taxon>Megaviricetes</taxon>
        <taxon>Imitervirales</taxon>
        <taxon>Mimiviridae</taxon>
        <taxon>environmental samples</taxon>
    </lineage>
</organism>
<feature type="domain" description="F-box" evidence="1">
    <location>
        <begin position="1"/>
        <end position="54"/>
    </location>
</feature>
<protein>
    <recommendedName>
        <fullName evidence="1">F-box domain-containing protein</fullName>
    </recommendedName>
</protein>
<evidence type="ECO:0000259" key="1">
    <source>
        <dbReference type="PROSITE" id="PS50181"/>
    </source>
</evidence>
<dbReference type="PROSITE" id="PS50181">
    <property type="entry name" value="FBOX"/>
    <property type="match status" value="1"/>
</dbReference>
<proteinExistence type="predicted"/>
<dbReference type="EMBL" id="MN448288">
    <property type="protein sequence ID" value="QFG74445.1"/>
    <property type="molecule type" value="Genomic_DNA"/>
</dbReference>
<evidence type="ECO:0000313" key="2">
    <source>
        <dbReference type="EMBL" id="QFG74445.1"/>
    </source>
</evidence>
<sequence>MNNNYNLPNEIYEKIFYYINDTETYCNVRISSKLFNSLLRPIIIFKNKEMYEQIIFTDNIVHILDKNNKEKGFYNKYTHIYEYKNNNEVIKIDTSNPYKIKVHTDEIYLTHTKHVRRTHNLIKNKFIEHVYSTAFSNQCNIF</sequence>
<name>A0A5J6VJX3_9VIRU</name>
<reference evidence="2" key="1">
    <citation type="journal article" date="2019" name="Philos. Trans. R. Soc. Lond., B, Biol. Sci.">
        <title>Targeted metagenomic recovery of four divergent viruses reveals shared and distinctive characteristics of giant viruses of marine eukaryotes.</title>
        <authorList>
            <person name="Needham D.M."/>
            <person name="Poirier C."/>
            <person name="Hehenberger E."/>
            <person name="Jimenez V."/>
            <person name="Swalwell J.E."/>
            <person name="Santoro A.E."/>
            <person name="Worden A.Z."/>
        </authorList>
    </citation>
    <scope>NUCLEOTIDE SEQUENCE</scope>
    <source>
        <strain evidence="2">MPacV-611</strain>
    </source>
</reference>